<sequence length="114" mass="12350">MASPDDQKLADLVNNLASLIQILHINRSISKHVQNPDDHILATAFSINLFIPVRTCTELGVFTLLSSASPNPLTSAAIVEAVHAEELLIVRFMRAVCALDFADEATGSPGHVYR</sequence>
<name>A0A0D2BKY8_9EURO</name>
<dbReference type="InterPro" id="IPR036388">
    <property type="entry name" value="WH-like_DNA-bd_sf"/>
</dbReference>
<organism evidence="2 3">
    <name type="scientific">Exophiala xenobiotica</name>
    <dbReference type="NCBI Taxonomy" id="348802"/>
    <lineage>
        <taxon>Eukaryota</taxon>
        <taxon>Fungi</taxon>
        <taxon>Dikarya</taxon>
        <taxon>Ascomycota</taxon>
        <taxon>Pezizomycotina</taxon>
        <taxon>Eurotiomycetes</taxon>
        <taxon>Chaetothyriomycetidae</taxon>
        <taxon>Chaetothyriales</taxon>
        <taxon>Herpotrichiellaceae</taxon>
        <taxon>Exophiala</taxon>
    </lineage>
</organism>
<dbReference type="InterPro" id="IPR036390">
    <property type="entry name" value="WH_DNA-bd_sf"/>
</dbReference>
<proteinExistence type="predicted"/>
<dbReference type="SUPFAM" id="SSF46785">
    <property type="entry name" value="Winged helix' DNA-binding domain"/>
    <property type="match status" value="1"/>
</dbReference>
<dbReference type="HOGENOM" id="CLU_2121097_0_0_1"/>
<keyword evidence="3" id="KW-1185">Reference proteome</keyword>
<gene>
    <name evidence="2" type="ORF">PV05_08773</name>
</gene>
<accession>A0A0D2BKY8</accession>
<dbReference type="GO" id="GO:0046983">
    <property type="term" value="F:protein dimerization activity"/>
    <property type="evidence" value="ECO:0007669"/>
    <property type="project" value="InterPro"/>
</dbReference>
<dbReference type="EMBL" id="KN847321">
    <property type="protein sequence ID" value="KIW53181.1"/>
    <property type="molecule type" value="Genomic_DNA"/>
</dbReference>
<dbReference type="Pfam" id="PF08100">
    <property type="entry name" value="Dimerisation"/>
    <property type="match status" value="1"/>
</dbReference>
<dbReference type="GeneID" id="25330681"/>
<reference evidence="2 3" key="1">
    <citation type="submission" date="2015-01" db="EMBL/GenBank/DDBJ databases">
        <title>The Genome Sequence of Exophiala xenobiotica CBS118157.</title>
        <authorList>
            <consortium name="The Broad Institute Genomics Platform"/>
            <person name="Cuomo C."/>
            <person name="de Hoog S."/>
            <person name="Gorbushina A."/>
            <person name="Stielow B."/>
            <person name="Teixiera M."/>
            <person name="Abouelleil A."/>
            <person name="Chapman S.B."/>
            <person name="Priest M."/>
            <person name="Young S.K."/>
            <person name="Wortman J."/>
            <person name="Nusbaum C."/>
            <person name="Birren B."/>
        </authorList>
    </citation>
    <scope>NUCLEOTIDE SEQUENCE [LARGE SCALE GENOMIC DNA]</scope>
    <source>
        <strain evidence="2 3">CBS 118157</strain>
    </source>
</reference>
<dbReference type="AlphaFoldDB" id="A0A0D2BKY8"/>
<evidence type="ECO:0000313" key="2">
    <source>
        <dbReference type="EMBL" id="KIW53181.1"/>
    </source>
</evidence>
<evidence type="ECO:0000259" key="1">
    <source>
        <dbReference type="Pfam" id="PF08100"/>
    </source>
</evidence>
<feature type="domain" description="O-methyltransferase dimerisation" evidence="1">
    <location>
        <begin position="54"/>
        <end position="113"/>
    </location>
</feature>
<protein>
    <recommendedName>
        <fullName evidence="1">O-methyltransferase dimerisation domain-containing protein</fullName>
    </recommendedName>
</protein>
<dbReference type="Gene3D" id="1.10.10.10">
    <property type="entry name" value="Winged helix-like DNA-binding domain superfamily/Winged helix DNA-binding domain"/>
    <property type="match status" value="1"/>
</dbReference>
<evidence type="ECO:0000313" key="3">
    <source>
        <dbReference type="Proteomes" id="UP000054342"/>
    </source>
</evidence>
<dbReference type="Proteomes" id="UP000054342">
    <property type="component" value="Unassembled WGS sequence"/>
</dbReference>
<dbReference type="RefSeq" id="XP_013313765.1">
    <property type="nucleotide sequence ID" value="XM_013458311.1"/>
</dbReference>
<dbReference type="OrthoDB" id="3340390at2759"/>
<dbReference type="InterPro" id="IPR012967">
    <property type="entry name" value="COMT_dimerisation"/>
</dbReference>